<sequence>MADAQETIKQFTGITGCTEDQAKFFLEANGWDLESATSSYFEDSSEPGTSTRPSGPTSATPHTEPAPPSSSSSSSSRPTRDTRVKTFRDLMEGQAASDSEEEDQTFFAGGEKSGLMMQGGPKSDQLVKKILDKAAKSGPAPEEFKKNEKKTFVGAGYRLGSEDEPVGPSTPAVQPSARTAPEPVERHLTFWRNGFSIDDGPLRGYDDPESQEFLRAINSGRAPTHLLNVAYDQPVEVKVTRNLEQDYIPPPKKPVAAFSGSGQRLGGVTSTLPGSFPPSQSSTTNTTLEINPSLPTTTLQLRLPDGTRLPIQLNTVHTLGDVRRVLGSRPDVSARPFGFFSSFPTKELKEDVSVEEAGVLGAVVVVRWI</sequence>
<evidence type="ECO:0000313" key="5">
    <source>
        <dbReference type="Proteomes" id="UP000053201"/>
    </source>
</evidence>
<dbReference type="OrthoDB" id="25887at2759"/>
<feature type="region of interest" description="Disordered" evidence="1">
    <location>
        <begin position="268"/>
        <end position="291"/>
    </location>
</feature>
<evidence type="ECO:0000259" key="2">
    <source>
        <dbReference type="PROSITE" id="PS50033"/>
    </source>
</evidence>
<dbReference type="Gene3D" id="1.10.8.10">
    <property type="entry name" value="DNA helicase RuvA subunit, C-terminal domain"/>
    <property type="match status" value="1"/>
</dbReference>
<dbReference type="GO" id="GO:0031468">
    <property type="term" value="P:nuclear membrane reassembly"/>
    <property type="evidence" value="ECO:0007669"/>
    <property type="project" value="TreeGrafter"/>
</dbReference>
<dbReference type="GO" id="GO:0043161">
    <property type="term" value="P:proteasome-mediated ubiquitin-dependent protein catabolic process"/>
    <property type="evidence" value="ECO:0007669"/>
    <property type="project" value="TreeGrafter"/>
</dbReference>
<dbReference type="OMA" id="NKDHTDK"/>
<dbReference type="InterPro" id="IPR036241">
    <property type="entry name" value="NSFL1C_SEP_dom_sf"/>
</dbReference>
<dbReference type="VEuPathDB" id="FungiDB:SPPG_02010"/>
<reference evidence="4 5" key="1">
    <citation type="submission" date="2009-08" db="EMBL/GenBank/DDBJ databases">
        <title>The Genome Sequence of Spizellomyces punctatus strain DAOM BR117.</title>
        <authorList>
            <consortium name="The Broad Institute Genome Sequencing Platform"/>
            <person name="Russ C."/>
            <person name="Cuomo C."/>
            <person name="Shea T."/>
            <person name="Young S.K."/>
            <person name="Zeng Q."/>
            <person name="Koehrsen M."/>
            <person name="Haas B."/>
            <person name="Borodovsky M."/>
            <person name="Guigo R."/>
            <person name="Alvarado L."/>
            <person name="Berlin A."/>
            <person name="Bochicchio J."/>
            <person name="Borenstein D."/>
            <person name="Chapman S."/>
            <person name="Chen Z."/>
            <person name="Engels R."/>
            <person name="Freedman E."/>
            <person name="Gellesch M."/>
            <person name="Goldberg J."/>
            <person name="Griggs A."/>
            <person name="Gujja S."/>
            <person name="Heiman D."/>
            <person name="Hepburn T."/>
            <person name="Howarth C."/>
            <person name="Jen D."/>
            <person name="Larson L."/>
            <person name="Lewis B."/>
            <person name="Mehta T."/>
            <person name="Park D."/>
            <person name="Pearson M."/>
            <person name="Roberts A."/>
            <person name="Saif S."/>
            <person name="Shenoy N."/>
            <person name="Sisk P."/>
            <person name="Stolte C."/>
            <person name="Sykes S."/>
            <person name="Thomson T."/>
            <person name="Walk T."/>
            <person name="White J."/>
            <person name="Yandava C."/>
            <person name="Burger G."/>
            <person name="Gray M.W."/>
            <person name="Holland P.W.H."/>
            <person name="King N."/>
            <person name="Lang F.B.F."/>
            <person name="Roger A.J."/>
            <person name="Ruiz-Trillo I."/>
            <person name="Lander E."/>
            <person name="Nusbaum C."/>
        </authorList>
    </citation>
    <scope>NUCLEOTIDE SEQUENCE [LARGE SCALE GENOMIC DNA]</scope>
    <source>
        <strain evidence="4 5">DAOM BR117</strain>
    </source>
</reference>
<dbReference type="STRING" id="645134.A0A0L0HPN7"/>
<protein>
    <recommendedName>
        <fullName evidence="6">SEP domain-containing protein</fullName>
    </recommendedName>
</protein>
<dbReference type="GO" id="GO:0000045">
    <property type="term" value="P:autophagosome assembly"/>
    <property type="evidence" value="ECO:0007669"/>
    <property type="project" value="TreeGrafter"/>
</dbReference>
<dbReference type="SUPFAM" id="SSF102848">
    <property type="entry name" value="NSFL1 (p97 ATPase) cofactor p47, SEP domain"/>
    <property type="match status" value="1"/>
</dbReference>
<dbReference type="InterPro" id="IPR009060">
    <property type="entry name" value="UBA-like_sf"/>
</dbReference>
<dbReference type="PROSITE" id="PS51399">
    <property type="entry name" value="SEP"/>
    <property type="match status" value="1"/>
</dbReference>
<dbReference type="PANTHER" id="PTHR23333">
    <property type="entry name" value="UBX DOMAIN CONTAINING PROTEIN"/>
    <property type="match status" value="1"/>
</dbReference>
<dbReference type="GeneID" id="27685634"/>
<gene>
    <name evidence="4" type="ORF">SPPG_02010</name>
</gene>
<dbReference type="PANTHER" id="PTHR23333:SF20">
    <property type="entry name" value="NSFL1 COFACTOR P47"/>
    <property type="match status" value="1"/>
</dbReference>
<evidence type="ECO:0000256" key="1">
    <source>
        <dbReference type="SAM" id="MobiDB-lite"/>
    </source>
</evidence>
<organism evidence="4 5">
    <name type="scientific">Spizellomyces punctatus (strain DAOM BR117)</name>
    <dbReference type="NCBI Taxonomy" id="645134"/>
    <lineage>
        <taxon>Eukaryota</taxon>
        <taxon>Fungi</taxon>
        <taxon>Fungi incertae sedis</taxon>
        <taxon>Chytridiomycota</taxon>
        <taxon>Chytridiomycota incertae sedis</taxon>
        <taxon>Chytridiomycetes</taxon>
        <taxon>Spizellomycetales</taxon>
        <taxon>Spizellomycetaceae</taxon>
        <taxon>Spizellomyces</taxon>
    </lineage>
</organism>
<dbReference type="CDD" id="cd14348">
    <property type="entry name" value="UBA_p47"/>
    <property type="match status" value="1"/>
</dbReference>
<dbReference type="SUPFAM" id="SSF54236">
    <property type="entry name" value="Ubiquitin-like"/>
    <property type="match status" value="1"/>
</dbReference>
<dbReference type="SMART" id="SM00166">
    <property type="entry name" value="UBX"/>
    <property type="match status" value="1"/>
</dbReference>
<dbReference type="InterPro" id="IPR029071">
    <property type="entry name" value="Ubiquitin-like_domsf"/>
</dbReference>
<evidence type="ECO:0000259" key="3">
    <source>
        <dbReference type="PROSITE" id="PS51399"/>
    </source>
</evidence>
<feature type="region of interest" description="Disordered" evidence="1">
    <location>
        <begin position="158"/>
        <end position="181"/>
    </location>
</feature>
<feature type="compositionally biased region" description="Low complexity" evidence="1">
    <location>
        <begin position="56"/>
        <end position="77"/>
    </location>
</feature>
<dbReference type="FunFam" id="3.30.420.210:FF:000002">
    <property type="entry name" value="UBX domain-containing protein 1"/>
    <property type="match status" value="1"/>
</dbReference>
<accession>A0A0L0HPN7</accession>
<dbReference type="EMBL" id="KQ257452">
    <property type="protein sequence ID" value="KND02930.1"/>
    <property type="molecule type" value="Genomic_DNA"/>
</dbReference>
<dbReference type="InParanoid" id="A0A0L0HPN7"/>
<dbReference type="Gene3D" id="3.30.420.210">
    <property type="entry name" value="SEP domain"/>
    <property type="match status" value="1"/>
</dbReference>
<dbReference type="GO" id="GO:0005829">
    <property type="term" value="C:cytosol"/>
    <property type="evidence" value="ECO:0007669"/>
    <property type="project" value="TreeGrafter"/>
</dbReference>
<name>A0A0L0HPN7_SPIPD</name>
<feature type="domain" description="SEP" evidence="3">
    <location>
        <begin position="183"/>
        <end position="248"/>
    </location>
</feature>
<keyword evidence="5" id="KW-1185">Reference proteome</keyword>
<dbReference type="RefSeq" id="XP_016610969.1">
    <property type="nucleotide sequence ID" value="XM_016750315.1"/>
</dbReference>
<dbReference type="eggNOG" id="KOG2086">
    <property type="taxonomic scope" value="Eukaryota"/>
</dbReference>
<dbReference type="AlphaFoldDB" id="A0A0L0HPN7"/>
<dbReference type="Pfam" id="PF00789">
    <property type="entry name" value="UBX"/>
    <property type="match status" value="1"/>
</dbReference>
<dbReference type="FunFam" id="1.10.8.10:FF:000020">
    <property type="entry name" value="NSFL1 (p97) cofactor (p47)"/>
    <property type="match status" value="1"/>
</dbReference>
<dbReference type="FunCoup" id="A0A0L0HPN7">
    <property type="interactions" value="609"/>
</dbReference>
<evidence type="ECO:0008006" key="6">
    <source>
        <dbReference type="Google" id="ProtNLM"/>
    </source>
</evidence>
<dbReference type="PROSITE" id="PS50033">
    <property type="entry name" value="UBX"/>
    <property type="match status" value="1"/>
</dbReference>
<dbReference type="InterPro" id="IPR012989">
    <property type="entry name" value="SEP_domain"/>
</dbReference>
<dbReference type="SUPFAM" id="SSF46934">
    <property type="entry name" value="UBA-like"/>
    <property type="match status" value="1"/>
</dbReference>
<feature type="compositionally biased region" description="Basic and acidic residues" evidence="1">
    <location>
        <begin position="78"/>
        <end position="91"/>
    </location>
</feature>
<dbReference type="InterPro" id="IPR001012">
    <property type="entry name" value="UBX_dom"/>
</dbReference>
<dbReference type="GO" id="GO:0043130">
    <property type="term" value="F:ubiquitin binding"/>
    <property type="evidence" value="ECO:0007669"/>
    <property type="project" value="TreeGrafter"/>
</dbReference>
<dbReference type="Proteomes" id="UP000053201">
    <property type="component" value="Unassembled WGS sequence"/>
</dbReference>
<feature type="domain" description="UBX" evidence="2">
    <location>
        <begin position="292"/>
        <end position="367"/>
    </location>
</feature>
<proteinExistence type="predicted"/>
<dbReference type="GO" id="GO:0061025">
    <property type="term" value="P:membrane fusion"/>
    <property type="evidence" value="ECO:0007669"/>
    <property type="project" value="TreeGrafter"/>
</dbReference>
<evidence type="ECO:0000313" key="4">
    <source>
        <dbReference type="EMBL" id="KND02930.1"/>
    </source>
</evidence>
<dbReference type="Gene3D" id="3.10.20.90">
    <property type="entry name" value="Phosphatidylinositol 3-kinase Catalytic Subunit, Chain A, domain 1"/>
    <property type="match status" value="1"/>
</dbReference>
<dbReference type="SMART" id="SM00553">
    <property type="entry name" value="SEP"/>
    <property type="match status" value="1"/>
</dbReference>
<dbReference type="Pfam" id="PF08059">
    <property type="entry name" value="SEP"/>
    <property type="match status" value="1"/>
</dbReference>
<dbReference type="GO" id="GO:0005634">
    <property type="term" value="C:nucleus"/>
    <property type="evidence" value="ECO:0007669"/>
    <property type="project" value="TreeGrafter"/>
</dbReference>
<feature type="compositionally biased region" description="Polar residues" evidence="1">
    <location>
        <begin position="37"/>
        <end position="55"/>
    </location>
</feature>
<feature type="region of interest" description="Disordered" evidence="1">
    <location>
        <begin position="37"/>
        <end position="121"/>
    </location>
</feature>
<dbReference type="Pfam" id="PF14555">
    <property type="entry name" value="UBA_4"/>
    <property type="match status" value="1"/>
</dbReference>
<dbReference type="GO" id="GO:0007030">
    <property type="term" value="P:Golgi organization"/>
    <property type="evidence" value="ECO:0007669"/>
    <property type="project" value="TreeGrafter"/>
</dbReference>